<accession>A0AA88I4A3</accession>
<dbReference type="EMBL" id="JAVRJZ010000005">
    <property type="protein sequence ID" value="KAK2722528.1"/>
    <property type="molecule type" value="Genomic_DNA"/>
</dbReference>
<feature type="compositionally biased region" description="Polar residues" evidence="2">
    <location>
        <begin position="412"/>
        <end position="423"/>
    </location>
</feature>
<feature type="compositionally biased region" description="Polar residues" evidence="2">
    <location>
        <begin position="386"/>
        <end position="399"/>
    </location>
</feature>
<dbReference type="AlphaFoldDB" id="A0AA88I4A3"/>
<dbReference type="PANTHER" id="PTHR11579:SF9">
    <property type="entry name" value="PROTEIN-L-ISOASPARTATE O-METHYLTRANSFERASE"/>
    <property type="match status" value="1"/>
</dbReference>
<sequence>MGGAVSSGVDNDSLVDNLISVEYIKTPEVERVFRAVDRGFYYTESGKSQAYRDMAWKDGNLHLSAPCIYSKVMESLELKPGLSFLNMGSGTGYLSTMVGLMTGSFGINHGIEIHEDVADYAQKKLDDFKTTQAIDEFDFSEPVFTVGNCLSIPHGARRYDRVYCGAACPVNWKQHVQSLVGINGILIMPMEDQLLKFTRKSESSWDCKSLLPVSFSSLVLPDQLPIELTLPPCSAPELQDLLRALIRRDLRRCIEEENPDLWKCMRRTPPSKDKATNNGNYTSFNIVPFPLADSDDDSDLDSDYEPGYIQRHIMSRESFLRIAREFAADLPDNGPRDNINHENDDDYDPLEDDHDTSMEDDDISEEDGDIAEEEEGFENLPVASDSGDNVSVPNGNNGRSKFDSGVGDLSDESSSVGNGTKSGHQALPTEKKEEEEAPMKPVGFCSELSEEKYSKMMKSKIAELPLPPGLKSYLNYYRSFE</sequence>
<evidence type="ECO:0000256" key="1">
    <source>
        <dbReference type="ARBA" id="ARBA00005369"/>
    </source>
</evidence>
<feature type="region of interest" description="Disordered" evidence="2">
    <location>
        <begin position="329"/>
        <end position="443"/>
    </location>
</feature>
<reference evidence="3" key="1">
    <citation type="submission" date="2023-07" db="EMBL/GenBank/DDBJ databases">
        <title>Chromosome-level genome assembly of Artemia franciscana.</title>
        <authorList>
            <person name="Jo E."/>
        </authorList>
    </citation>
    <scope>NUCLEOTIDE SEQUENCE</scope>
    <source>
        <tissue evidence="3">Whole body</tissue>
    </source>
</reference>
<dbReference type="Pfam" id="PF01135">
    <property type="entry name" value="PCMT"/>
    <property type="match status" value="1"/>
</dbReference>
<keyword evidence="4" id="KW-1185">Reference proteome</keyword>
<evidence type="ECO:0000313" key="4">
    <source>
        <dbReference type="Proteomes" id="UP001187531"/>
    </source>
</evidence>
<dbReference type="InterPro" id="IPR029063">
    <property type="entry name" value="SAM-dependent_MTases_sf"/>
</dbReference>
<dbReference type="InterPro" id="IPR000682">
    <property type="entry name" value="PCMT"/>
</dbReference>
<dbReference type="GO" id="GO:0005737">
    <property type="term" value="C:cytoplasm"/>
    <property type="evidence" value="ECO:0007669"/>
    <property type="project" value="TreeGrafter"/>
</dbReference>
<evidence type="ECO:0000313" key="3">
    <source>
        <dbReference type="EMBL" id="KAK2722528.1"/>
    </source>
</evidence>
<dbReference type="PANTHER" id="PTHR11579">
    <property type="entry name" value="PROTEIN-L-ISOASPARTATE O-METHYLTRANSFERASE"/>
    <property type="match status" value="1"/>
</dbReference>
<evidence type="ECO:0000256" key="2">
    <source>
        <dbReference type="SAM" id="MobiDB-lite"/>
    </source>
</evidence>
<dbReference type="GO" id="GO:0004719">
    <property type="term" value="F:protein-L-isoaspartate (D-aspartate) O-methyltransferase activity"/>
    <property type="evidence" value="ECO:0007669"/>
    <property type="project" value="InterPro"/>
</dbReference>
<feature type="compositionally biased region" description="Basic and acidic residues" evidence="2">
    <location>
        <begin position="429"/>
        <end position="438"/>
    </location>
</feature>
<dbReference type="Proteomes" id="UP001187531">
    <property type="component" value="Unassembled WGS sequence"/>
</dbReference>
<dbReference type="Gene3D" id="3.40.50.150">
    <property type="entry name" value="Vaccinia Virus protein VP39"/>
    <property type="match status" value="1"/>
</dbReference>
<evidence type="ECO:0008006" key="5">
    <source>
        <dbReference type="Google" id="ProtNLM"/>
    </source>
</evidence>
<organism evidence="3 4">
    <name type="scientific">Artemia franciscana</name>
    <name type="common">Brine shrimp</name>
    <name type="synonym">Artemia sanfranciscana</name>
    <dbReference type="NCBI Taxonomy" id="6661"/>
    <lineage>
        <taxon>Eukaryota</taxon>
        <taxon>Metazoa</taxon>
        <taxon>Ecdysozoa</taxon>
        <taxon>Arthropoda</taxon>
        <taxon>Crustacea</taxon>
        <taxon>Branchiopoda</taxon>
        <taxon>Anostraca</taxon>
        <taxon>Artemiidae</taxon>
        <taxon>Artemia</taxon>
    </lineage>
</organism>
<comment type="similarity">
    <text evidence="1">Belongs to the methyltransferase superfamily. L-isoaspartyl/D-aspartyl protein methyltransferase family.</text>
</comment>
<proteinExistence type="inferred from homology"/>
<name>A0AA88I4A3_ARTSF</name>
<dbReference type="SUPFAM" id="SSF53335">
    <property type="entry name" value="S-adenosyl-L-methionine-dependent methyltransferases"/>
    <property type="match status" value="1"/>
</dbReference>
<protein>
    <recommendedName>
        <fullName evidence="5">Protein-L-isoaspartate O-methyltransferase domain-containing protein 1</fullName>
    </recommendedName>
</protein>
<dbReference type="EMBL" id="JAVRJZ010000005">
    <property type="protein sequence ID" value="KAK2722527.1"/>
    <property type="molecule type" value="Genomic_DNA"/>
</dbReference>
<comment type="caution">
    <text evidence="3">The sequence shown here is derived from an EMBL/GenBank/DDBJ whole genome shotgun (WGS) entry which is preliminary data.</text>
</comment>
<gene>
    <name evidence="3" type="ORF">QYM36_002912</name>
</gene>
<feature type="compositionally biased region" description="Acidic residues" evidence="2">
    <location>
        <begin position="343"/>
        <end position="377"/>
    </location>
</feature>